<dbReference type="SUPFAM" id="SSF54292">
    <property type="entry name" value="2Fe-2S ferredoxin-like"/>
    <property type="match status" value="1"/>
</dbReference>
<dbReference type="CDD" id="cd00207">
    <property type="entry name" value="fer2"/>
    <property type="match status" value="1"/>
</dbReference>
<dbReference type="STRING" id="371731.Rsw2DRAFT_3106"/>
<proteinExistence type="predicted"/>
<dbReference type="InterPro" id="IPR006058">
    <property type="entry name" value="2Fe2S_fd_BS"/>
</dbReference>
<dbReference type="InterPro" id="IPR012675">
    <property type="entry name" value="Beta-grasp_dom_sf"/>
</dbReference>
<reference evidence="2 3" key="1">
    <citation type="submission" date="2009-08" db="EMBL/GenBank/DDBJ databases">
        <title>The draft genome of Rhodobacter sp. SW2.</title>
        <authorList>
            <consortium name="US DOE Joint Genome Institute (JGI-PGF)"/>
            <person name="Lucas S."/>
            <person name="Copeland A."/>
            <person name="Lapidus A."/>
            <person name="Glavina del Rio T."/>
            <person name="Tice H."/>
            <person name="Bruce D."/>
            <person name="Goodwin L."/>
            <person name="Pitluck S."/>
            <person name="Larimer F."/>
            <person name="Land M.L."/>
            <person name="Hauser L."/>
            <person name="Emerson D."/>
        </authorList>
    </citation>
    <scope>NUCLEOTIDE SEQUENCE [LARGE SCALE GENOMIC DNA]</scope>
    <source>
        <strain evidence="2 3">SW2</strain>
    </source>
</reference>
<comment type="caution">
    <text evidence="2">The sequence shown here is derived from an EMBL/GenBank/DDBJ whole genome shotgun (WGS) entry which is preliminary data.</text>
</comment>
<dbReference type="eggNOG" id="COG1018">
    <property type="taxonomic scope" value="Bacteria"/>
</dbReference>
<dbReference type="OrthoDB" id="9793027at2"/>
<gene>
    <name evidence="2" type="ORF">Rsw2DRAFT_3106</name>
</gene>
<feature type="domain" description="2Fe-2S ferredoxin-type" evidence="1">
    <location>
        <begin position="2"/>
        <end position="119"/>
    </location>
</feature>
<dbReference type="PROSITE" id="PS51085">
    <property type="entry name" value="2FE2S_FER_2"/>
    <property type="match status" value="1"/>
</dbReference>
<dbReference type="EMBL" id="ACYY01000029">
    <property type="protein sequence ID" value="EEW23935.1"/>
    <property type="molecule type" value="Genomic_DNA"/>
</dbReference>
<dbReference type="InterPro" id="IPR036010">
    <property type="entry name" value="2Fe-2S_ferredoxin-like_sf"/>
</dbReference>
<sequence length="122" mass="13255">MANVTFSSPMLHPSKTIYAVAGDTHTVLALALANHIPIPFDCRDGNCASCLIKVTYADPANRKAIALTEKEKTKLRELGKLTAAELEDAEVRDLPPHYRLACQFIVRDEDVTISYTGEPGGA</sequence>
<evidence type="ECO:0000259" key="1">
    <source>
        <dbReference type="PROSITE" id="PS51085"/>
    </source>
</evidence>
<keyword evidence="3" id="KW-1185">Reference proteome</keyword>
<dbReference type="Proteomes" id="UP000010121">
    <property type="component" value="Unassembled WGS sequence"/>
</dbReference>
<dbReference type="Gene3D" id="3.10.20.30">
    <property type="match status" value="1"/>
</dbReference>
<evidence type="ECO:0000313" key="2">
    <source>
        <dbReference type="EMBL" id="EEW23935.1"/>
    </source>
</evidence>
<organism evidence="2 3">
    <name type="scientific">Rhodobacter ferrooxidans</name>
    <dbReference type="NCBI Taxonomy" id="371731"/>
    <lineage>
        <taxon>Bacteria</taxon>
        <taxon>Pseudomonadati</taxon>
        <taxon>Pseudomonadota</taxon>
        <taxon>Alphaproteobacteria</taxon>
        <taxon>Rhodobacterales</taxon>
        <taxon>Rhodobacter group</taxon>
        <taxon>Rhodobacter</taxon>
    </lineage>
</organism>
<dbReference type="PROSITE" id="PS00197">
    <property type="entry name" value="2FE2S_FER_1"/>
    <property type="match status" value="1"/>
</dbReference>
<dbReference type="InterPro" id="IPR001041">
    <property type="entry name" value="2Fe-2S_ferredoxin-type"/>
</dbReference>
<dbReference type="GO" id="GO:0051537">
    <property type="term" value="F:2 iron, 2 sulfur cluster binding"/>
    <property type="evidence" value="ECO:0007669"/>
    <property type="project" value="InterPro"/>
</dbReference>
<protein>
    <submittedName>
        <fullName evidence="2">Ferredoxin</fullName>
    </submittedName>
</protein>
<name>C8S4X8_9RHOB</name>
<dbReference type="RefSeq" id="WP_008032636.1">
    <property type="nucleotide sequence ID" value="NZ_ACYY01000029.1"/>
</dbReference>
<dbReference type="Pfam" id="PF00111">
    <property type="entry name" value="Fer2"/>
    <property type="match status" value="1"/>
</dbReference>
<evidence type="ECO:0000313" key="3">
    <source>
        <dbReference type="Proteomes" id="UP000010121"/>
    </source>
</evidence>
<dbReference type="AlphaFoldDB" id="C8S4X8"/>
<accession>C8S4X8</accession>